<dbReference type="InterPro" id="IPR044840">
    <property type="entry name" value="Nup188"/>
</dbReference>
<sequence length="1973" mass="218661">MSTSSNPGIGRSFSSIQDELVRQNENAVSEDEWRALKTAIEDRIQHIQLGLDYFKKPSSTSRTGMATAKSEKGEKYSESYINLAKRLSDVVKVDELQALKAVEELSKTSEVPSTITPAVVLQAVTSLWKERTAAISLVSDIIRYESNDQTNPNYERISAVDNILSQSVTLVGKLLTQYTTVASEEAPEFFSSHSEYLDLWIEQSINEQSALIETAITLAVVGTDNRTNLAGIVLTALTSTNFGKQQKYGNRFKVEAVDLCEDLRLLCMVLSIASLDLGNILEMSLSETYDKDHVFKSSAQVQTINTMLQGADRQQELGPFILAWSSVLSARMVNGLGDEAEQRRLAGQLAFVSMDTLDVFSYLHQSFGSEQFDSSSAFGSAFKDMFFQFLELVLLDHRPKAIKNFEKLVSCLADLVKDEPSLCNLIWQESPALGQGTLEVLETARGRFPVKIEPMLELLSALATGGEESANHAVSYFQNLPSLSQMISLSSPSVEVHSHPETGATIVRSRDEVPFGFKPGRPFMLLPSGMTGHLISGENAAHIIQWNHQKSGWDLIYAALESFRLTNQDEYSPDSSVEIKHVEAIMKFLQAFFSKRAAATAIMESFERDGRTSIIPTIFAVLDQCSKFQKTPLGVIASCVSCLSGLCDSYVQDVWLLLKQSAFLPSIITTTVQFTGASRVQTSGLAYTILVGTECMQGNYSVTLAFLDLILRLSRNAQDNELWDSRELRCLKSEVLYPCLAYLQNEIFSNYDSWHYLNLKDRFSIASKVLTIFNRTLNDLPLINGTAPEDYIGTKTLQDYLIKNFLYDGGKQLALPLVSIVGTGPDMAAYFSKYARVQEMHLIKVMVLQGLDFVKSLLCRRKIQGGPPSFLEVYLVDRTVGRANVPLIHVLAGYNDFSCGHEVAHLATNVLTLLCSLTAEWPTRPSFVGYFGTTEQAQHLISTIVDRVGDDHQSLEYRIALWSFITITLSTQPGLAALFLSNSRVNPSTTVLESQQKEVAKSSILIRARDILKRHKHLLKEAPSIVPQALHFFDVLFQNAKDHAFLILSLVEDVSFWKDLGELLSRPDTRTKMEMVEWPEVAAQHNGNEHVQVAEVSSVCAEQQSVAHALRILGLAIHFQSSMKGVRNKDVDSLPTGLKALIKECIDQGRFQTWNETIPKICCHVSGQRELRELSQMISTPFDHLKLGVRRWAEIYDTDHEAGESFMLDLEIARRKLIWRGTQVEHAFLRALYHVNLNWSTVHSEMLRLAAWRFFVEIIASNLGASVWGGKNSTGADGSYYQCVDTLIDHIQRDTQGSVVLRIARHHCCMLLQAVIEKLSVVTRSDKKNMAALFPAIVPKLQKLLQSPDLGILESIQNPVQDQSAHQPLLLTLLYCYRALHDKEVLSSMDSSNLELLRKSAILILPLVASCFVAVSESHLLGQQDNSENIVVLLALLEELCHPIWNPHPTLWIPTLRNLDVFRVNLQLCSRSFSSVKFDSRPSFVEGSLNFLLALANVPEMAVYLCDAGVMSMVTHNGLSPLLQQGDITHRDAVHGDRGDWHHAWCMILATVTSLLRNMNSSDAFMQLLIGFIQLYGNQISKGLETSTHSPMTSAKLEEMERITMLFYELSKSESRLEVLGGGELLRAFFDRSLFILQHAVYLFTHPNMMALVVLPITKAEHKSREASKDAASQNSLAITIESKLASVIRNILSAILAWTDPAVIFTKSNLEWPIRKTTIAPISNTPVYEPASIGTMFDLVQYASTSLKEWEARLEGKTGGAAGLFKDSGDDDNQKDANLASSTSTASSRTNSKLSWFGDLSFNAPAPAAAGKAAGSSTALTTLNGTGSQDVSSNSSPPTSGGAGTANASASTTTRSNGAAFATLSSSTGSSLRMLSLLEDALVVMTTQLGLYMYHPQLDNAIRRDIQDQCIDLISTLNSTSRMLQRFESVPVQQRTEDGLSQEASEKIKSLRETMIPILKNFAETKINIQRE</sequence>
<evidence type="ECO:0000256" key="5">
    <source>
        <dbReference type="ARBA" id="ARBA00023010"/>
    </source>
</evidence>
<keyword evidence="3" id="KW-0509">mRNA transport</keyword>
<dbReference type="PANTHER" id="PTHR31431">
    <property type="entry name" value="NUCLEOPORIN NUP188 HOMOLOG"/>
    <property type="match status" value="1"/>
</dbReference>
<keyword evidence="4" id="KW-0653">Protein transport</keyword>
<accession>A0A9P3H4L0</accession>
<dbReference type="Proteomes" id="UP000827284">
    <property type="component" value="Unassembled WGS sequence"/>
</dbReference>
<evidence type="ECO:0000256" key="6">
    <source>
        <dbReference type="ARBA" id="ARBA00023132"/>
    </source>
</evidence>
<evidence type="ECO:0000256" key="8">
    <source>
        <dbReference type="SAM" id="MobiDB-lite"/>
    </source>
</evidence>
<dbReference type="InterPro" id="IPR016024">
    <property type="entry name" value="ARM-type_fold"/>
</dbReference>
<evidence type="ECO:0000256" key="3">
    <source>
        <dbReference type="ARBA" id="ARBA00022816"/>
    </source>
</evidence>
<dbReference type="SUPFAM" id="SSF48371">
    <property type="entry name" value="ARM repeat"/>
    <property type="match status" value="1"/>
</dbReference>
<feature type="region of interest" description="Disordered" evidence="8">
    <location>
        <begin position="1821"/>
        <end position="1857"/>
    </location>
</feature>
<feature type="compositionally biased region" description="Low complexity" evidence="8">
    <location>
        <begin position="1778"/>
        <end position="1792"/>
    </location>
</feature>
<comment type="subcellular location">
    <subcellularLocation>
        <location evidence="1">Nucleus</location>
        <location evidence="1">Nuclear pore complex</location>
    </subcellularLocation>
</comment>
<dbReference type="EMBL" id="BQFW01000003">
    <property type="protein sequence ID" value="GJJ70026.1"/>
    <property type="molecule type" value="Genomic_DNA"/>
</dbReference>
<keyword evidence="5" id="KW-0811">Translocation</keyword>
<dbReference type="GO" id="GO:0006606">
    <property type="term" value="P:protein import into nucleus"/>
    <property type="evidence" value="ECO:0007669"/>
    <property type="project" value="TreeGrafter"/>
</dbReference>
<comment type="caution">
    <text evidence="10">The sequence shown here is derived from an EMBL/GenBank/DDBJ whole genome shotgun (WGS) entry which is preliminary data.</text>
</comment>
<feature type="region of interest" description="Disordered" evidence="8">
    <location>
        <begin position="1766"/>
        <end position="1792"/>
    </location>
</feature>
<proteinExistence type="predicted"/>
<dbReference type="InterPro" id="IPR048883">
    <property type="entry name" value="Nup188_N-subdom_III"/>
</dbReference>
<dbReference type="GO" id="GO:0044611">
    <property type="term" value="C:nuclear pore inner ring"/>
    <property type="evidence" value="ECO:0007669"/>
    <property type="project" value="TreeGrafter"/>
</dbReference>
<evidence type="ECO:0000256" key="1">
    <source>
        <dbReference type="ARBA" id="ARBA00004567"/>
    </source>
</evidence>
<evidence type="ECO:0000313" key="10">
    <source>
        <dbReference type="EMBL" id="GJJ70026.1"/>
    </source>
</evidence>
<dbReference type="GO" id="GO:0017056">
    <property type="term" value="F:structural constituent of nuclear pore"/>
    <property type="evidence" value="ECO:0007669"/>
    <property type="project" value="InterPro"/>
</dbReference>
<evidence type="ECO:0000259" key="9">
    <source>
        <dbReference type="Pfam" id="PF21093"/>
    </source>
</evidence>
<reference evidence="10" key="2">
    <citation type="journal article" date="2022" name="Microbiol. Resour. Announc.">
        <title>Whole-Genome Sequence of Entomortierella parvispora E1425, a Mucoromycotan Fungus Associated with Burkholderiaceae-Related Endosymbiotic Bacteria.</title>
        <authorList>
            <person name="Herlambang A."/>
            <person name="Guo Y."/>
            <person name="Takashima Y."/>
            <person name="Narisawa K."/>
            <person name="Ohta H."/>
            <person name="Nishizawa T."/>
        </authorList>
    </citation>
    <scope>NUCLEOTIDE SEQUENCE</scope>
    <source>
        <strain evidence="10">E1425</strain>
    </source>
</reference>
<evidence type="ECO:0000313" key="11">
    <source>
        <dbReference type="Proteomes" id="UP000827284"/>
    </source>
</evidence>
<feature type="domain" description="Nucleoporin Nup188 N-terminal subdomain III" evidence="9">
    <location>
        <begin position="544"/>
        <end position="981"/>
    </location>
</feature>
<organism evidence="10 11">
    <name type="scientific">Entomortierella parvispora</name>
    <dbReference type="NCBI Taxonomy" id="205924"/>
    <lineage>
        <taxon>Eukaryota</taxon>
        <taxon>Fungi</taxon>
        <taxon>Fungi incertae sedis</taxon>
        <taxon>Mucoromycota</taxon>
        <taxon>Mortierellomycotina</taxon>
        <taxon>Mortierellomycetes</taxon>
        <taxon>Mortierellales</taxon>
        <taxon>Mortierellaceae</taxon>
        <taxon>Entomortierella</taxon>
    </lineage>
</organism>
<dbReference type="PANTHER" id="PTHR31431:SF1">
    <property type="entry name" value="NUCLEOPORIN NUP188"/>
    <property type="match status" value="1"/>
</dbReference>
<dbReference type="Pfam" id="PF21093">
    <property type="entry name" value="Nup188_N-subdom_III"/>
    <property type="match status" value="1"/>
</dbReference>
<dbReference type="OrthoDB" id="102511at2759"/>
<gene>
    <name evidence="10" type="ORF">EMPS_02375</name>
</gene>
<feature type="compositionally biased region" description="Low complexity" evidence="8">
    <location>
        <begin position="1846"/>
        <end position="1857"/>
    </location>
</feature>
<evidence type="ECO:0000256" key="2">
    <source>
        <dbReference type="ARBA" id="ARBA00022448"/>
    </source>
</evidence>
<keyword evidence="7" id="KW-0539">Nucleus</keyword>
<evidence type="ECO:0000256" key="4">
    <source>
        <dbReference type="ARBA" id="ARBA00022927"/>
    </source>
</evidence>
<dbReference type="GO" id="GO:0006405">
    <property type="term" value="P:RNA export from nucleus"/>
    <property type="evidence" value="ECO:0007669"/>
    <property type="project" value="TreeGrafter"/>
</dbReference>
<feature type="compositionally biased region" description="Polar residues" evidence="8">
    <location>
        <begin position="1825"/>
        <end position="1839"/>
    </location>
</feature>
<keyword evidence="11" id="KW-1185">Reference proteome</keyword>
<evidence type="ECO:0000256" key="7">
    <source>
        <dbReference type="ARBA" id="ARBA00023242"/>
    </source>
</evidence>
<dbReference type="GO" id="GO:0051028">
    <property type="term" value="P:mRNA transport"/>
    <property type="evidence" value="ECO:0007669"/>
    <property type="project" value="UniProtKB-KW"/>
</dbReference>
<dbReference type="Gene3D" id="1.25.10.70">
    <property type="match status" value="1"/>
</dbReference>
<keyword evidence="2" id="KW-0813">Transport</keyword>
<keyword evidence="6" id="KW-0906">Nuclear pore complex</keyword>
<reference evidence="10" key="1">
    <citation type="submission" date="2021-11" db="EMBL/GenBank/DDBJ databases">
        <authorList>
            <person name="Herlambang A."/>
            <person name="Guo Y."/>
            <person name="Takashima Y."/>
            <person name="Nishizawa T."/>
        </authorList>
    </citation>
    <scope>NUCLEOTIDE SEQUENCE</scope>
    <source>
        <strain evidence="10">E1425</strain>
    </source>
</reference>
<name>A0A9P3H4L0_9FUNG</name>
<protein>
    <submittedName>
        <fullName evidence="10">Nuclear pore complex protein Nup188</fullName>
    </submittedName>
</protein>